<dbReference type="EMBL" id="CP041636">
    <property type="protein sequence ID" value="QDO96494.1"/>
    <property type="molecule type" value="Genomic_DNA"/>
</dbReference>
<dbReference type="NCBIfam" id="NF009165">
    <property type="entry name" value="PRK12512.1"/>
    <property type="match status" value="1"/>
</dbReference>
<sequence>MSDREAEWAALMRTALGGDRAAYRDLLVALTPVLRAAARQGCLRFGLGVTEAEDVVQETLLALHLKRQTWDSTQPIGPWIRAIARNKLVDALRRRGRRGAEVDIDDLSDVLAAPAPEDSGIRRDVARHLQALAPGQRSVVQAIAMDGVSIRDAAQRLTMSEGAVRVALHRGLATLAVRLRSSET</sequence>
<dbReference type="OrthoDB" id="7041663at2"/>
<dbReference type="InterPro" id="IPR013324">
    <property type="entry name" value="RNA_pol_sigma_r3/r4-like"/>
</dbReference>
<name>A0A516GY78_9PROT</name>
<keyword evidence="5" id="KW-0804">Transcription</keyword>
<dbReference type="KEGG" id="fer:FNB15_04050"/>
<evidence type="ECO:0000259" key="6">
    <source>
        <dbReference type="Pfam" id="PF04542"/>
    </source>
</evidence>
<dbReference type="Gene3D" id="1.10.1740.10">
    <property type="match status" value="1"/>
</dbReference>
<gene>
    <name evidence="8" type="ORF">FNB15_04050</name>
</gene>
<evidence type="ECO:0000256" key="3">
    <source>
        <dbReference type="ARBA" id="ARBA00023082"/>
    </source>
</evidence>
<dbReference type="RefSeq" id="WP_144067475.1">
    <property type="nucleotide sequence ID" value="NZ_CP041636.1"/>
</dbReference>
<organism evidence="8 9">
    <name type="scientific">Ferrovibrio terrae</name>
    <dbReference type="NCBI Taxonomy" id="2594003"/>
    <lineage>
        <taxon>Bacteria</taxon>
        <taxon>Pseudomonadati</taxon>
        <taxon>Pseudomonadota</taxon>
        <taxon>Alphaproteobacteria</taxon>
        <taxon>Rhodospirillales</taxon>
        <taxon>Rhodospirillaceae</taxon>
        <taxon>Ferrovibrio</taxon>
    </lineage>
</organism>
<evidence type="ECO:0000313" key="8">
    <source>
        <dbReference type="EMBL" id="QDO96494.1"/>
    </source>
</evidence>
<dbReference type="InterPro" id="IPR013249">
    <property type="entry name" value="RNA_pol_sigma70_r4_t2"/>
</dbReference>
<dbReference type="AlphaFoldDB" id="A0A516GY78"/>
<dbReference type="InterPro" id="IPR014284">
    <property type="entry name" value="RNA_pol_sigma-70_dom"/>
</dbReference>
<dbReference type="InterPro" id="IPR039425">
    <property type="entry name" value="RNA_pol_sigma-70-like"/>
</dbReference>
<comment type="similarity">
    <text evidence="1">Belongs to the sigma-70 factor family. ECF subfamily.</text>
</comment>
<feature type="domain" description="RNA polymerase sigma-70 region 2" evidence="6">
    <location>
        <begin position="49"/>
        <end position="98"/>
    </location>
</feature>
<reference evidence="8 9" key="1">
    <citation type="submission" date="2019-07" db="EMBL/GenBank/DDBJ databases">
        <title>Genome sequencing for Ferrovibrio sp. K5.</title>
        <authorList>
            <person name="Park S.-J."/>
        </authorList>
    </citation>
    <scope>NUCLEOTIDE SEQUENCE [LARGE SCALE GENOMIC DNA]</scope>
    <source>
        <strain evidence="8 9">K5</strain>
    </source>
</reference>
<dbReference type="Pfam" id="PF08281">
    <property type="entry name" value="Sigma70_r4_2"/>
    <property type="match status" value="1"/>
</dbReference>
<keyword evidence="2" id="KW-0805">Transcription regulation</keyword>
<evidence type="ECO:0000259" key="7">
    <source>
        <dbReference type="Pfam" id="PF08281"/>
    </source>
</evidence>
<dbReference type="SUPFAM" id="SSF88659">
    <property type="entry name" value="Sigma3 and sigma4 domains of RNA polymerase sigma factors"/>
    <property type="match status" value="1"/>
</dbReference>
<accession>A0A516GY78</accession>
<keyword evidence="3" id="KW-0731">Sigma factor</keyword>
<dbReference type="GO" id="GO:0006352">
    <property type="term" value="P:DNA-templated transcription initiation"/>
    <property type="evidence" value="ECO:0007669"/>
    <property type="project" value="InterPro"/>
</dbReference>
<feature type="domain" description="RNA polymerase sigma factor 70 region 4 type 2" evidence="7">
    <location>
        <begin position="125"/>
        <end position="175"/>
    </location>
</feature>
<protein>
    <submittedName>
        <fullName evidence="8">Sigma-70 family RNA polymerase sigma factor</fullName>
    </submittedName>
</protein>
<keyword evidence="9" id="KW-1185">Reference proteome</keyword>
<evidence type="ECO:0000256" key="4">
    <source>
        <dbReference type="ARBA" id="ARBA00023125"/>
    </source>
</evidence>
<evidence type="ECO:0000256" key="2">
    <source>
        <dbReference type="ARBA" id="ARBA00023015"/>
    </source>
</evidence>
<dbReference type="NCBIfam" id="TIGR02937">
    <property type="entry name" value="sigma70-ECF"/>
    <property type="match status" value="1"/>
</dbReference>
<dbReference type="Gene3D" id="1.10.10.10">
    <property type="entry name" value="Winged helix-like DNA-binding domain superfamily/Winged helix DNA-binding domain"/>
    <property type="match status" value="1"/>
</dbReference>
<dbReference type="GO" id="GO:0003677">
    <property type="term" value="F:DNA binding"/>
    <property type="evidence" value="ECO:0007669"/>
    <property type="project" value="UniProtKB-KW"/>
</dbReference>
<dbReference type="SUPFAM" id="SSF88946">
    <property type="entry name" value="Sigma2 domain of RNA polymerase sigma factors"/>
    <property type="match status" value="1"/>
</dbReference>
<proteinExistence type="inferred from homology"/>
<dbReference type="PANTHER" id="PTHR43133:SF58">
    <property type="entry name" value="ECF RNA POLYMERASE SIGMA FACTOR SIGD"/>
    <property type="match status" value="1"/>
</dbReference>
<dbReference type="InterPro" id="IPR007627">
    <property type="entry name" value="RNA_pol_sigma70_r2"/>
</dbReference>
<evidence type="ECO:0000256" key="1">
    <source>
        <dbReference type="ARBA" id="ARBA00010641"/>
    </source>
</evidence>
<evidence type="ECO:0000256" key="5">
    <source>
        <dbReference type="ARBA" id="ARBA00023163"/>
    </source>
</evidence>
<evidence type="ECO:0000313" key="9">
    <source>
        <dbReference type="Proteomes" id="UP000317496"/>
    </source>
</evidence>
<keyword evidence="4" id="KW-0238">DNA-binding</keyword>
<dbReference type="Pfam" id="PF04542">
    <property type="entry name" value="Sigma70_r2"/>
    <property type="match status" value="1"/>
</dbReference>
<dbReference type="InterPro" id="IPR036388">
    <property type="entry name" value="WH-like_DNA-bd_sf"/>
</dbReference>
<dbReference type="InterPro" id="IPR013325">
    <property type="entry name" value="RNA_pol_sigma_r2"/>
</dbReference>
<dbReference type="PANTHER" id="PTHR43133">
    <property type="entry name" value="RNA POLYMERASE ECF-TYPE SIGMA FACTO"/>
    <property type="match status" value="1"/>
</dbReference>
<dbReference type="GO" id="GO:0016987">
    <property type="term" value="F:sigma factor activity"/>
    <property type="evidence" value="ECO:0007669"/>
    <property type="project" value="UniProtKB-KW"/>
</dbReference>
<dbReference type="Proteomes" id="UP000317496">
    <property type="component" value="Chromosome"/>
</dbReference>